<keyword evidence="2" id="KW-0472">Membrane</keyword>
<gene>
    <name evidence="3" type="ORF">FGADI_1338</name>
</gene>
<evidence type="ECO:0000256" key="2">
    <source>
        <dbReference type="SAM" id="Phobius"/>
    </source>
</evidence>
<dbReference type="OrthoDB" id="5071137at2759"/>
<dbReference type="AlphaFoldDB" id="A0A8H4TKZ4"/>
<reference evidence="3" key="1">
    <citation type="journal article" date="2020" name="BMC Genomics">
        <title>Correction to: Identification and distribution of gene clusters required for synthesis of sphingolipid metabolism inhibitors in diverse species of the filamentous fungus Fusarium.</title>
        <authorList>
            <person name="Kim H.S."/>
            <person name="Lohmar J.M."/>
            <person name="Busman M."/>
            <person name="Brown D.W."/>
            <person name="Naumann T.A."/>
            <person name="Divon H.H."/>
            <person name="Lysoe E."/>
            <person name="Uhlig S."/>
            <person name="Proctor R.H."/>
        </authorList>
    </citation>
    <scope>NUCLEOTIDE SEQUENCE</scope>
    <source>
        <strain evidence="3">NRRL 45417</strain>
    </source>
</reference>
<feature type="region of interest" description="Disordered" evidence="1">
    <location>
        <begin position="179"/>
        <end position="213"/>
    </location>
</feature>
<protein>
    <submittedName>
        <fullName evidence="3">Uncharacterized protein</fullName>
    </submittedName>
</protein>
<name>A0A8H4TKZ4_9HYPO</name>
<feature type="transmembrane region" description="Helical" evidence="2">
    <location>
        <begin position="151"/>
        <end position="173"/>
    </location>
</feature>
<sequence>MITSLQRPLSQSHAAIHTAASVFSRLSRVHSPNPLARLPQRQWRPPIFHPHHQTRGLRTLYRPRRTTSLVRDLSTDEKLDKLMASAARFEQGFKAAGSIKQRLAVIDKGNPVMAKLRESLAQYAEREDLESLARKASEEHKYELREAMFDGFARCVSCMLWLLLLIGVIASFVSKDEKESTKPESESIEKDTPQAGSTKTYRGKTNKAETETPEKKCICHHPLELDNLRVL</sequence>
<reference evidence="3" key="2">
    <citation type="submission" date="2020-05" db="EMBL/GenBank/DDBJ databases">
        <authorList>
            <person name="Kim H.-S."/>
            <person name="Proctor R.H."/>
            <person name="Brown D.W."/>
        </authorList>
    </citation>
    <scope>NUCLEOTIDE SEQUENCE</scope>
    <source>
        <strain evidence="3">NRRL 45417</strain>
    </source>
</reference>
<keyword evidence="4" id="KW-1185">Reference proteome</keyword>
<feature type="compositionally biased region" description="Basic and acidic residues" evidence="1">
    <location>
        <begin position="179"/>
        <end position="192"/>
    </location>
</feature>
<organism evidence="3 4">
    <name type="scientific">Fusarium gaditjirri</name>
    <dbReference type="NCBI Taxonomy" id="282569"/>
    <lineage>
        <taxon>Eukaryota</taxon>
        <taxon>Fungi</taxon>
        <taxon>Dikarya</taxon>
        <taxon>Ascomycota</taxon>
        <taxon>Pezizomycotina</taxon>
        <taxon>Sordariomycetes</taxon>
        <taxon>Hypocreomycetidae</taxon>
        <taxon>Hypocreales</taxon>
        <taxon>Nectriaceae</taxon>
        <taxon>Fusarium</taxon>
        <taxon>Fusarium nisikadoi species complex</taxon>
    </lineage>
</organism>
<dbReference type="EMBL" id="JABFAI010000029">
    <property type="protein sequence ID" value="KAF4959835.1"/>
    <property type="molecule type" value="Genomic_DNA"/>
</dbReference>
<evidence type="ECO:0000313" key="4">
    <source>
        <dbReference type="Proteomes" id="UP000604273"/>
    </source>
</evidence>
<keyword evidence="2" id="KW-0812">Transmembrane</keyword>
<evidence type="ECO:0000256" key="1">
    <source>
        <dbReference type="SAM" id="MobiDB-lite"/>
    </source>
</evidence>
<evidence type="ECO:0000313" key="3">
    <source>
        <dbReference type="EMBL" id="KAF4959835.1"/>
    </source>
</evidence>
<comment type="caution">
    <text evidence="3">The sequence shown here is derived from an EMBL/GenBank/DDBJ whole genome shotgun (WGS) entry which is preliminary data.</text>
</comment>
<proteinExistence type="predicted"/>
<dbReference type="Proteomes" id="UP000604273">
    <property type="component" value="Unassembled WGS sequence"/>
</dbReference>
<keyword evidence="2" id="KW-1133">Transmembrane helix</keyword>
<accession>A0A8H4TKZ4</accession>